<keyword evidence="1" id="KW-1133">Transmembrane helix</keyword>
<sequence length="38" mass="4221">MEFPNLQLRAVVATILIYALMTPLGSGLGTLLQKYKKQ</sequence>
<keyword evidence="3" id="KW-1185">Reference proteome</keyword>
<accession>A0A3P7KJK4</accession>
<reference evidence="2 3" key="1">
    <citation type="submission" date="2018-11" db="EMBL/GenBank/DDBJ databases">
        <authorList>
            <consortium name="Pathogen Informatics"/>
        </authorList>
    </citation>
    <scope>NUCLEOTIDE SEQUENCE [LARGE SCALE GENOMIC DNA]</scope>
</reference>
<name>A0A3P7KJK4_STRVU</name>
<gene>
    <name evidence="2" type="ORF">SVUK_LOCUS6093</name>
</gene>
<protein>
    <submittedName>
        <fullName evidence="2">Uncharacterized protein</fullName>
    </submittedName>
</protein>
<dbReference type="EMBL" id="UYYB01018780">
    <property type="protein sequence ID" value="VDM71095.1"/>
    <property type="molecule type" value="Genomic_DNA"/>
</dbReference>
<dbReference type="AlphaFoldDB" id="A0A3P7KJK4"/>
<keyword evidence="1" id="KW-0472">Membrane</keyword>
<dbReference type="Proteomes" id="UP000270094">
    <property type="component" value="Unassembled WGS sequence"/>
</dbReference>
<feature type="transmembrane region" description="Helical" evidence="1">
    <location>
        <begin position="6"/>
        <end position="32"/>
    </location>
</feature>
<proteinExistence type="predicted"/>
<evidence type="ECO:0000313" key="3">
    <source>
        <dbReference type="Proteomes" id="UP000270094"/>
    </source>
</evidence>
<evidence type="ECO:0000313" key="2">
    <source>
        <dbReference type="EMBL" id="VDM71095.1"/>
    </source>
</evidence>
<organism evidence="2 3">
    <name type="scientific">Strongylus vulgaris</name>
    <name type="common">Blood worm</name>
    <dbReference type="NCBI Taxonomy" id="40348"/>
    <lineage>
        <taxon>Eukaryota</taxon>
        <taxon>Metazoa</taxon>
        <taxon>Ecdysozoa</taxon>
        <taxon>Nematoda</taxon>
        <taxon>Chromadorea</taxon>
        <taxon>Rhabditida</taxon>
        <taxon>Rhabditina</taxon>
        <taxon>Rhabditomorpha</taxon>
        <taxon>Strongyloidea</taxon>
        <taxon>Strongylidae</taxon>
        <taxon>Strongylus</taxon>
    </lineage>
</organism>
<dbReference type="OrthoDB" id="5849994at2759"/>
<evidence type="ECO:0000256" key="1">
    <source>
        <dbReference type="SAM" id="Phobius"/>
    </source>
</evidence>
<keyword evidence="1" id="KW-0812">Transmembrane</keyword>